<dbReference type="Gene3D" id="3.30.70.100">
    <property type="match status" value="1"/>
</dbReference>
<dbReference type="SUPFAM" id="SSF54909">
    <property type="entry name" value="Dimeric alpha+beta barrel"/>
    <property type="match status" value="1"/>
</dbReference>
<dbReference type="EMBL" id="QRDQ01000009">
    <property type="protein sequence ID" value="RED23858.1"/>
    <property type="molecule type" value="Genomic_DNA"/>
</dbReference>
<proteinExistence type="predicted"/>
<protein>
    <submittedName>
        <fullName evidence="1">L-rhamnose mutarotase</fullName>
    </submittedName>
</protein>
<sequence length="151" mass="17730">MKNSFIILFLVSLIFLSCKEEKKGSPSLLNSEKNAATKVTKRVGMVTGIKEDKIEYYKKLHAKVWPAVLKKIKDCNIQNYSIYLKKIGNEYYLFSYFEYTGSDYDMDMKKMAADRTTQQWWKLTDSTQKPLPEAAEKKQIWTNMEEVFHTN</sequence>
<dbReference type="InterPro" id="IPR008000">
    <property type="entry name" value="Rham/fucose_mutarotase"/>
</dbReference>
<dbReference type="RefSeq" id="WP_115888926.1">
    <property type="nucleotide sequence ID" value="NZ_QRDQ01000009.1"/>
</dbReference>
<reference evidence="1 2" key="1">
    <citation type="submission" date="2018-07" db="EMBL/GenBank/DDBJ databases">
        <title>Genomic Encyclopedia of Archaeal and Bacterial Type Strains, Phase II (KMG-II): from individual species to whole genera.</title>
        <authorList>
            <person name="Goeker M."/>
        </authorList>
    </citation>
    <scope>NUCLEOTIDE SEQUENCE [LARGE SCALE GENOMIC DNA]</scope>
    <source>
        <strain evidence="1 2">DSM 25795</strain>
    </source>
</reference>
<dbReference type="Pfam" id="PF05336">
    <property type="entry name" value="rhaM"/>
    <property type="match status" value="1"/>
</dbReference>
<gene>
    <name evidence="1" type="ORF">BD847_2932</name>
</gene>
<dbReference type="Proteomes" id="UP000257004">
    <property type="component" value="Unassembled WGS sequence"/>
</dbReference>
<dbReference type="AlphaFoldDB" id="A0A3D9FTG2"/>
<dbReference type="GO" id="GO:0016857">
    <property type="term" value="F:racemase and epimerase activity, acting on carbohydrates and derivatives"/>
    <property type="evidence" value="ECO:0007669"/>
    <property type="project" value="InterPro"/>
</dbReference>
<keyword evidence="2" id="KW-1185">Reference proteome</keyword>
<dbReference type="PANTHER" id="PTHR34389:SF2">
    <property type="entry name" value="L-RHAMNOSE MUTAROTASE"/>
    <property type="match status" value="1"/>
</dbReference>
<dbReference type="PANTHER" id="PTHR34389">
    <property type="entry name" value="L-RHAMNOSE MUTAROTASE"/>
    <property type="match status" value="1"/>
</dbReference>
<comment type="caution">
    <text evidence="1">The sequence shown here is derived from an EMBL/GenBank/DDBJ whole genome shotgun (WGS) entry which is preliminary data.</text>
</comment>
<dbReference type="PROSITE" id="PS51257">
    <property type="entry name" value="PROKAR_LIPOPROTEIN"/>
    <property type="match status" value="1"/>
</dbReference>
<dbReference type="InterPro" id="IPR011008">
    <property type="entry name" value="Dimeric_a/b-barrel"/>
</dbReference>
<name>A0A3D9FTG2_9FLAO</name>
<evidence type="ECO:0000313" key="1">
    <source>
        <dbReference type="EMBL" id="RED23858.1"/>
    </source>
</evidence>
<evidence type="ECO:0000313" key="2">
    <source>
        <dbReference type="Proteomes" id="UP000257004"/>
    </source>
</evidence>
<dbReference type="OrthoDB" id="9799608at2"/>
<accession>A0A3D9FTG2</accession>
<organism evidence="1 2">
    <name type="scientific">Flavobacterium cutihirudinis</name>
    <dbReference type="NCBI Taxonomy" id="1265740"/>
    <lineage>
        <taxon>Bacteria</taxon>
        <taxon>Pseudomonadati</taxon>
        <taxon>Bacteroidota</taxon>
        <taxon>Flavobacteriia</taxon>
        <taxon>Flavobacteriales</taxon>
        <taxon>Flavobacteriaceae</taxon>
        <taxon>Flavobacterium</taxon>
    </lineage>
</organism>